<name>X1QUI2_9ZZZZ</name>
<dbReference type="EMBL" id="BARV01042226">
    <property type="protein sequence ID" value="GAI46934.1"/>
    <property type="molecule type" value="Genomic_DNA"/>
</dbReference>
<organism evidence="1">
    <name type="scientific">marine sediment metagenome</name>
    <dbReference type="NCBI Taxonomy" id="412755"/>
    <lineage>
        <taxon>unclassified sequences</taxon>
        <taxon>metagenomes</taxon>
        <taxon>ecological metagenomes</taxon>
    </lineage>
</organism>
<reference evidence="1" key="1">
    <citation type="journal article" date="2014" name="Front. Microbiol.">
        <title>High frequency of phylogenetically diverse reductive dehalogenase-homologous genes in deep subseafloor sedimentary metagenomes.</title>
        <authorList>
            <person name="Kawai M."/>
            <person name="Futagami T."/>
            <person name="Toyoda A."/>
            <person name="Takaki Y."/>
            <person name="Nishi S."/>
            <person name="Hori S."/>
            <person name="Arai W."/>
            <person name="Tsubouchi T."/>
            <person name="Morono Y."/>
            <person name="Uchiyama I."/>
            <person name="Ito T."/>
            <person name="Fujiyama A."/>
            <person name="Inagaki F."/>
            <person name="Takami H."/>
        </authorList>
    </citation>
    <scope>NUCLEOTIDE SEQUENCE</scope>
    <source>
        <strain evidence="1">Expedition CK06-06</strain>
    </source>
</reference>
<sequence length="59" mass="6629">MMKTKDLERAEGDLDEEPNFKIWIAGAPTAYGGIDYYLVPQGVLEEGYDDVGDYVNRAE</sequence>
<gene>
    <name evidence="1" type="ORF">S06H3_63596</name>
</gene>
<protein>
    <submittedName>
        <fullName evidence="1">Uncharacterized protein</fullName>
    </submittedName>
</protein>
<comment type="caution">
    <text evidence="1">The sequence shown here is derived from an EMBL/GenBank/DDBJ whole genome shotgun (WGS) entry which is preliminary data.</text>
</comment>
<evidence type="ECO:0000313" key="1">
    <source>
        <dbReference type="EMBL" id="GAI46934.1"/>
    </source>
</evidence>
<dbReference type="AlphaFoldDB" id="X1QUI2"/>
<feature type="non-terminal residue" evidence="1">
    <location>
        <position position="59"/>
    </location>
</feature>
<proteinExistence type="predicted"/>
<accession>X1QUI2</accession>